<dbReference type="Gene3D" id="2.40.50.100">
    <property type="match status" value="1"/>
</dbReference>
<dbReference type="InterPro" id="IPR050709">
    <property type="entry name" value="Biotin_Carboxyl_Carrier/Decarb"/>
</dbReference>
<evidence type="ECO:0000259" key="2">
    <source>
        <dbReference type="PROSITE" id="PS50968"/>
    </source>
</evidence>
<comment type="caution">
    <text evidence="3">The sequence shown here is derived from an EMBL/GenBank/DDBJ whole genome shotgun (WGS) entry which is preliminary data.</text>
</comment>
<organism evidence="3 6">
    <name type="scientific">Pediococcus parvulus</name>
    <dbReference type="NCBI Taxonomy" id="54062"/>
    <lineage>
        <taxon>Bacteria</taxon>
        <taxon>Bacillati</taxon>
        <taxon>Bacillota</taxon>
        <taxon>Bacilli</taxon>
        <taxon>Lactobacillales</taxon>
        <taxon>Lactobacillaceae</taxon>
        <taxon>Pediococcus</taxon>
    </lineage>
</organism>
<keyword evidence="5" id="KW-1185">Reference proteome</keyword>
<dbReference type="SUPFAM" id="SSF51230">
    <property type="entry name" value="Single hybrid motif"/>
    <property type="match status" value="1"/>
</dbReference>
<dbReference type="InterPro" id="IPR000089">
    <property type="entry name" value="Biotin_lipoyl"/>
</dbReference>
<name>A0AAP5TB90_9LACO</name>
<dbReference type="Proteomes" id="UP001275867">
    <property type="component" value="Unassembled WGS sequence"/>
</dbReference>
<dbReference type="PANTHER" id="PTHR45266:SF3">
    <property type="entry name" value="OXALOACETATE DECARBOXYLASE ALPHA CHAIN"/>
    <property type="match status" value="1"/>
</dbReference>
<accession>A0AAP5TB90</accession>
<dbReference type="InterPro" id="IPR011053">
    <property type="entry name" value="Single_hybrid_motif"/>
</dbReference>
<dbReference type="CDD" id="cd06850">
    <property type="entry name" value="biotinyl_domain"/>
    <property type="match status" value="1"/>
</dbReference>
<dbReference type="PROSITE" id="PS50968">
    <property type="entry name" value="BIOTINYL_LIPOYL"/>
    <property type="match status" value="1"/>
</dbReference>
<feature type="domain" description="Lipoyl-binding" evidence="2">
    <location>
        <begin position="59"/>
        <end position="129"/>
    </location>
</feature>
<dbReference type="AlphaFoldDB" id="A0AAP5TB90"/>
<evidence type="ECO:0000256" key="1">
    <source>
        <dbReference type="ARBA" id="ARBA00023267"/>
    </source>
</evidence>
<dbReference type="EMBL" id="LXND01000042">
    <property type="protein sequence ID" value="OAD64174.1"/>
    <property type="molecule type" value="Genomic_DNA"/>
</dbReference>
<reference evidence="3" key="2">
    <citation type="submission" date="2019-10" db="EMBL/GenBank/DDBJ databases">
        <title>Malate fermentation in French cider.</title>
        <authorList>
            <person name="Cousin F.J."/>
            <person name="Medina Fernandez S."/>
            <person name="Misery B."/>
            <person name="Laplace J.-M."/>
            <person name="Cretenet M."/>
        </authorList>
    </citation>
    <scope>NUCLEOTIDE SEQUENCE</scope>
    <source>
        <strain evidence="3">UCMA15901</strain>
    </source>
</reference>
<evidence type="ECO:0000313" key="5">
    <source>
        <dbReference type="Proteomes" id="UP000077280"/>
    </source>
</evidence>
<dbReference type="EMBL" id="WERX01000016">
    <property type="protein sequence ID" value="MDV7694420.1"/>
    <property type="molecule type" value="Genomic_DNA"/>
</dbReference>
<evidence type="ECO:0000313" key="3">
    <source>
        <dbReference type="EMBL" id="MDV7694420.1"/>
    </source>
</evidence>
<evidence type="ECO:0000313" key="6">
    <source>
        <dbReference type="Proteomes" id="UP001275867"/>
    </source>
</evidence>
<dbReference type="Pfam" id="PF00364">
    <property type="entry name" value="Biotin_lipoyl"/>
    <property type="match status" value="1"/>
</dbReference>
<reference evidence="4 5" key="1">
    <citation type="submission" date="2016-05" db="EMBL/GenBank/DDBJ databases">
        <title>Draft genome sequence of Pediococcus parvulus 2.6, a probiotic beta-glucan producer strain.</title>
        <authorList>
            <person name="Mohedano M.L."/>
            <person name="Perez-Ramos A."/>
            <person name="Duenas M.T."/>
            <person name="Lamontanara A."/>
            <person name="Orru L."/>
            <person name="Spano G."/>
            <person name="Capozzi V."/>
            <person name="Lopez P."/>
        </authorList>
    </citation>
    <scope>NUCLEOTIDE SEQUENCE [LARGE SCALE GENOMIC DNA]</scope>
    <source>
        <strain evidence="4 5">2.6</strain>
    </source>
</reference>
<keyword evidence="1" id="KW-0092">Biotin</keyword>
<dbReference type="RefSeq" id="WP_068806228.1">
    <property type="nucleotide sequence ID" value="NZ_LXND01000042.1"/>
</dbReference>
<dbReference type="PANTHER" id="PTHR45266">
    <property type="entry name" value="OXALOACETATE DECARBOXYLASE ALPHA CHAIN"/>
    <property type="match status" value="1"/>
</dbReference>
<proteinExistence type="predicted"/>
<protein>
    <submittedName>
        <fullName evidence="3">Acetyl-CoA carboxylase biotin carboxyl carrier protein subunit</fullName>
    </submittedName>
</protein>
<sequence length="132" mass="14877">MKLEDLNKLLDKLEQMNFSEVELEIDQTKIHVKKGFDATTKQMVSVKPEQSQRDVTSDEFVIKSPMVGIVHFETPLKNGQKVSAGDVVAQIESMKLFNDVTSPRGGRIDDVRVQDGDSVEFDQPLLSIKKDK</sequence>
<dbReference type="Proteomes" id="UP000077280">
    <property type="component" value="Unassembled WGS sequence"/>
</dbReference>
<evidence type="ECO:0000313" key="4">
    <source>
        <dbReference type="EMBL" id="OAD64174.1"/>
    </source>
</evidence>
<gene>
    <name evidence="4" type="ORF">A7K95_06155</name>
    <name evidence="3" type="ORF">GA842_05940</name>
</gene>